<sequence length="1039" mass="119352">MSHKTMRRPRRRSFSLPYNPSLRLCPTENMEHVRKAVYNIILERLAQEGADTGNVVSQLLQHCLPTVLDGGLWERILYTPMRVTDGELMQALHLQTPSETVMPADKYQRMTLYVRSFQMTVSELQCIVEKFQDAGLVYAKNDIWLEAIDVMNSNDFVYLRYVGSTTRGPRQRHHEDLVTRKSGFLSKFLTFLDCTYPTIIDSAALYVFPDWLSFDVPEACQHTELMEQACISLLGFPSLLNQTITAVDDFPLKLDDKYRSLFGALETETISLLSPLHFEAFTGRAQIAAWADEIQDYARCHRVTVSLFRNKYHDFPDTLKEMMITQSMPSLLKGKFVLLLTVGGGISRKCYQNSQGFCTGSSNSASIIKSYINRLWSWELKGRVPTFNIDDLITAGALPFVDLCPWHKAEGPDLLAAASFLQRYVMIVQPLIILTLSARASSTVASGFLHPFGYPSSCRFWSEVGRLRLVHCNGVHSIQLPCFHPGQGRFSVKPETFTRILDMTLWVLLVTISTTLDSAENFQDNSREAWCEHIKHDVERILSEQRFYETFDRLKKKLHNERPKRAKMVLDARNRSRIAVATRKDVDRFVYSGFAAGDAMSDRRRQQAYRLWTMNIPELHVHIGRDCSHDWFLWANSVETGRSFFVDAIVRAMSPSFTSDDKGNWPSDHKTMCFKRSYSILSDGIQELIEAIVLYRDGFISAAEVIEEVTSELSRNLVVWQWVHIARMTELASEGRGPRFKPVYLSQLNATEIFIWKNCTFGIYWIDALGDYHKFVMCAPRSSQKPKGTGRNFIFFTKDGIDVRDEAGSSCLSYSGSLGPRNLVTFPVQRLSSCQATPAKSRDLIYLWELETGLDWNITIGRMARASIKSFRPHDPQPLPKSFFVGKGRELIRANWHGDKLQPYQQPPQPADETWLLLRCLQEYWPAGGTLFIGDPVKWPARADDNIWVHLQEFVNRTKFQNHPRITQIQAWVQDVWHQQKTRQMVKNIGCLYYIGSKRKVQERDRKRISIEMKDVKIAGTELQITPRWPDTSTRDSST</sequence>
<gene>
    <name evidence="1" type="ORF">BO85DRAFT_509557</name>
</gene>
<dbReference type="Proteomes" id="UP000249526">
    <property type="component" value="Unassembled WGS sequence"/>
</dbReference>
<proteinExistence type="predicted"/>
<accession>A0A8G1VSC0</accession>
<dbReference type="EMBL" id="KZ825057">
    <property type="protein sequence ID" value="RAH60638.1"/>
    <property type="molecule type" value="Genomic_DNA"/>
</dbReference>
<evidence type="ECO:0000313" key="1">
    <source>
        <dbReference type="EMBL" id="RAH60638.1"/>
    </source>
</evidence>
<dbReference type="RefSeq" id="XP_025518560.1">
    <property type="nucleotide sequence ID" value="XM_025664500.1"/>
</dbReference>
<organism evidence="1 2">
    <name type="scientific">Aspergillus piperis CBS 112811</name>
    <dbReference type="NCBI Taxonomy" id="1448313"/>
    <lineage>
        <taxon>Eukaryota</taxon>
        <taxon>Fungi</taxon>
        <taxon>Dikarya</taxon>
        <taxon>Ascomycota</taxon>
        <taxon>Pezizomycotina</taxon>
        <taxon>Eurotiomycetes</taxon>
        <taxon>Eurotiomycetidae</taxon>
        <taxon>Eurotiales</taxon>
        <taxon>Aspergillaceae</taxon>
        <taxon>Aspergillus</taxon>
        <taxon>Aspergillus subgen. Circumdati</taxon>
    </lineage>
</organism>
<protein>
    <submittedName>
        <fullName evidence="1">Uncharacterized protein</fullName>
    </submittedName>
</protein>
<dbReference type="GeneID" id="37167902"/>
<name>A0A8G1VSC0_9EURO</name>
<dbReference type="AlphaFoldDB" id="A0A8G1VSC0"/>
<evidence type="ECO:0000313" key="2">
    <source>
        <dbReference type="Proteomes" id="UP000249526"/>
    </source>
</evidence>
<reference evidence="1 2" key="1">
    <citation type="submission" date="2018-02" db="EMBL/GenBank/DDBJ databases">
        <title>The genomes of Aspergillus section Nigri reveals drivers in fungal speciation.</title>
        <authorList>
            <consortium name="DOE Joint Genome Institute"/>
            <person name="Vesth T.C."/>
            <person name="Nybo J."/>
            <person name="Theobald S."/>
            <person name="Brandl J."/>
            <person name="Frisvad J.C."/>
            <person name="Nielsen K.F."/>
            <person name="Lyhne E.K."/>
            <person name="Kogle M.E."/>
            <person name="Kuo A."/>
            <person name="Riley R."/>
            <person name="Clum A."/>
            <person name="Nolan M."/>
            <person name="Lipzen A."/>
            <person name="Salamov A."/>
            <person name="Henrissat B."/>
            <person name="Wiebenga A."/>
            <person name="De vries R.P."/>
            <person name="Grigoriev I.V."/>
            <person name="Mortensen U.H."/>
            <person name="Andersen M.R."/>
            <person name="Baker S.E."/>
        </authorList>
    </citation>
    <scope>NUCLEOTIDE SEQUENCE [LARGE SCALE GENOMIC DNA]</scope>
    <source>
        <strain evidence="1 2">CBS 112811</strain>
    </source>
</reference>
<keyword evidence="2" id="KW-1185">Reference proteome</keyword>